<dbReference type="EMBL" id="JAFEUF010000229">
    <property type="protein sequence ID" value="MBM7057809.1"/>
    <property type="molecule type" value="Genomic_DNA"/>
</dbReference>
<dbReference type="Gene3D" id="1.10.10.60">
    <property type="entry name" value="Homeodomain-like"/>
    <property type="match status" value="1"/>
</dbReference>
<dbReference type="InterPro" id="IPR002514">
    <property type="entry name" value="Transposase_8"/>
</dbReference>
<accession>A0ABS2I6E4</accession>
<evidence type="ECO:0000313" key="1">
    <source>
        <dbReference type="EMBL" id="MBM7057809.1"/>
    </source>
</evidence>
<protein>
    <submittedName>
        <fullName evidence="1">Transposase</fullName>
    </submittedName>
</protein>
<organism evidence="1 2">
    <name type="scientific">Streptomyces durocortorensis</name>
    <dbReference type="NCBI Taxonomy" id="2811104"/>
    <lineage>
        <taxon>Bacteria</taxon>
        <taxon>Bacillati</taxon>
        <taxon>Actinomycetota</taxon>
        <taxon>Actinomycetes</taxon>
        <taxon>Kitasatosporales</taxon>
        <taxon>Streptomycetaceae</taxon>
        <taxon>Streptomyces</taxon>
    </lineage>
</organism>
<keyword evidence="2" id="KW-1185">Reference proteome</keyword>
<dbReference type="SUPFAM" id="SSF46689">
    <property type="entry name" value="Homeodomain-like"/>
    <property type="match status" value="1"/>
</dbReference>
<sequence>MKNGPSEFKADAVALYESRPEATVRSVASGLGINPQTLRNWQGQARRRVSIVATTSQLVAVGWRRGVEERSSRPSSPCWR</sequence>
<dbReference type="Pfam" id="PF01527">
    <property type="entry name" value="HTH_Tnp_1"/>
    <property type="match status" value="1"/>
</dbReference>
<gene>
    <name evidence="1" type="ORF">JS521_29180</name>
</gene>
<evidence type="ECO:0000313" key="2">
    <source>
        <dbReference type="Proteomes" id="UP000712045"/>
    </source>
</evidence>
<comment type="caution">
    <text evidence="1">The sequence shown here is derived from an EMBL/GenBank/DDBJ whole genome shotgun (WGS) entry which is preliminary data.</text>
</comment>
<dbReference type="RefSeq" id="WP_205085946.1">
    <property type="nucleotide sequence ID" value="NZ_JAFEUF010000229.1"/>
</dbReference>
<name>A0ABS2I6E4_9ACTN</name>
<reference evidence="1 2" key="1">
    <citation type="submission" date="2021-02" db="EMBL/GenBank/DDBJ databases">
        <title>Genome Streptomyces sp. RHZ10.</title>
        <authorList>
            <person name="Besaury L."/>
        </authorList>
    </citation>
    <scope>NUCLEOTIDE SEQUENCE [LARGE SCALE GENOMIC DNA]</scope>
    <source>
        <strain evidence="1 2">RHZ10</strain>
    </source>
</reference>
<proteinExistence type="predicted"/>
<dbReference type="Proteomes" id="UP000712045">
    <property type="component" value="Unassembled WGS sequence"/>
</dbReference>
<dbReference type="InterPro" id="IPR009057">
    <property type="entry name" value="Homeodomain-like_sf"/>
</dbReference>